<dbReference type="PANTHER" id="PTHR43312:SF1">
    <property type="entry name" value="NADP-DEPENDENT OXIDOREDUCTASE DOMAIN-CONTAINING PROTEIN"/>
    <property type="match status" value="1"/>
</dbReference>
<dbReference type="RefSeq" id="WP_015789568.1">
    <property type="nucleotide sequence ID" value="NC_013158.1"/>
</dbReference>
<evidence type="ECO:0000313" key="3">
    <source>
        <dbReference type="Proteomes" id="UP000002071"/>
    </source>
</evidence>
<dbReference type="EMBL" id="CP001687">
    <property type="protein sequence ID" value="ACV11996.1"/>
    <property type="molecule type" value="Genomic_DNA"/>
</dbReference>
<organism evidence="2 3">
    <name type="scientific">Halorhabdus utahensis (strain DSM 12940 / JCM 11049 / AX-2)</name>
    <dbReference type="NCBI Taxonomy" id="519442"/>
    <lineage>
        <taxon>Archaea</taxon>
        <taxon>Methanobacteriati</taxon>
        <taxon>Methanobacteriota</taxon>
        <taxon>Stenosarchaea group</taxon>
        <taxon>Halobacteria</taxon>
        <taxon>Halobacteriales</taxon>
        <taxon>Haloarculaceae</taxon>
        <taxon>Halorhabdus</taxon>
    </lineage>
</organism>
<dbReference type="InterPro" id="IPR036812">
    <property type="entry name" value="NAD(P)_OxRdtase_dom_sf"/>
</dbReference>
<dbReference type="GeneID" id="8384114"/>
<dbReference type="STRING" id="519442.Huta_1826"/>
<dbReference type="InterPro" id="IPR053135">
    <property type="entry name" value="AKR2_Oxidoreductase"/>
</dbReference>
<dbReference type="InterPro" id="IPR023210">
    <property type="entry name" value="NADP_OxRdtase_dom"/>
</dbReference>
<dbReference type="Gene3D" id="3.20.20.100">
    <property type="entry name" value="NADP-dependent oxidoreductase domain"/>
    <property type="match status" value="1"/>
</dbReference>
<dbReference type="HOGENOM" id="CLU_023205_2_3_2"/>
<feature type="domain" description="NADP-dependent oxidoreductase" evidence="1">
    <location>
        <begin position="16"/>
        <end position="317"/>
    </location>
</feature>
<protein>
    <submittedName>
        <fullName evidence="2">Aldo/keto reductase</fullName>
    </submittedName>
</protein>
<dbReference type="KEGG" id="hut:Huta_1826"/>
<dbReference type="PANTHER" id="PTHR43312">
    <property type="entry name" value="D-THREO-ALDOSE 1-DEHYDROGENASE"/>
    <property type="match status" value="1"/>
</dbReference>
<dbReference type="Proteomes" id="UP000002071">
    <property type="component" value="Chromosome"/>
</dbReference>
<dbReference type="eggNOG" id="arCOG01617">
    <property type="taxonomic scope" value="Archaea"/>
</dbReference>
<dbReference type="OrthoDB" id="28487at2157"/>
<evidence type="ECO:0000259" key="1">
    <source>
        <dbReference type="Pfam" id="PF00248"/>
    </source>
</evidence>
<dbReference type="CDD" id="cd19086">
    <property type="entry name" value="AKR_AKR11C1"/>
    <property type="match status" value="1"/>
</dbReference>
<reference evidence="2 3" key="1">
    <citation type="journal article" date="2009" name="Stand. Genomic Sci.">
        <title>Complete genome sequence of Halorhabdus utahensis type strain (AX-2).</title>
        <authorList>
            <person name="Anderson I."/>
            <person name="Tindall B.J."/>
            <person name="Pomrenke H."/>
            <person name="Goker M."/>
            <person name="Lapidus A."/>
            <person name="Nolan M."/>
            <person name="Copeland A."/>
            <person name="Glavina Del Rio T."/>
            <person name="Chen F."/>
            <person name="Tice H."/>
            <person name="Cheng J.F."/>
            <person name="Lucas S."/>
            <person name="Chertkov O."/>
            <person name="Bruce D."/>
            <person name="Brettin T."/>
            <person name="Detter J.C."/>
            <person name="Han C."/>
            <person name="Goodwin L."/>
            <person name="Land M."/>
            <person name="Hauser L."/>
            <person name="Chang Y.J."/>
            <person name="Jeffries C.D."/>
            <person name="Pitluck S."/>
            <person name="Pati A."/>
            <person name="Mavromatis K."/>
            <person name="Ivanova N."/>
            <person name="Ovchinnikova G."/>
            <person name="Chen A."/>
            <person name="Palaniappan K."/>
            <person name="Chain P."/>
            <person name="Rohde M."/>
            <person name="Bristow J."/>
            <person name="Eisen J.A."/>
            <person name="Markowitz V."/>
            <person name="Hugenholtz P."/>
            <person name="Kyrpides N.C."/>
            <person name="Klenk H.P."/>
        </authorList>
    </citation>
    <scope>NUCLEOTIDE SEQUENCE [LARGE SCALE GENOMIC DNA]</scope>
    <source>
        <strain evidence="3">DSM 12940 / JCM 11049 / AX-2</strain>
    </source>
</reference>
<dbReference type="Pfam" id="PF00248">
    <property type="entry name" value="Aldo_ket_red"/>
    <property type="match status" value="1"/>
</dbReference>
<keyword evidence="3" id="KW-1185">Reference proteome</keyword>
<evidence type="ECO:0000313" key="2">
    <source>
        <dbReference type="EMBL" id="ACV11996.1"/>
    </source>
</evidence>
<name>C7NSA9_HALUD</name>
<sequence length="329" mass="35647">MEYRTLGSTDVDVSAVGLGTWNVGPVWNDVSDEQAKEAIRTALEAGVNLIDTAEVYGGGRAERLIGEVLEERGREGVFVPTKAAPDEDGGHSEDGLRESIAGSKERLGVETLDLVQLHCPETQAFYNPDTFETLEDLRAEGEIDHAGVSVEKVEEATKAIEYDVVETVQIIFNPFRHRPAERFFERAAAADVGIIVRVPLASGLLADAFDGIEDFDEGDHRKSAAEGGVDAGIGRAGGETFAGVPFEAGLDAVDDLRPYVPEEMSMAQFTLRWILDFDAVSTVIPGSTSPAHVEANAAAADLPELSHETHGAVRDIYEAHLYDHVHHRW</sequence>
<dbReference type="SUPFAM" id="SSF51430">
    <property type="entry name" value="NAD(P)-linked oxidoreductase"/>
    <property type="match status" value="1"/>
</dbReference>
<gene>
    <name evidence="2" type="ordered locus">Huta_1826</name>
</gene>
<accession>C7NSA9</accession>
<dbReference type="AlphaFoldDB" id="C7NSA9"/>
<proteinExistence type="predicted"/>